<dbReference type="NCBIfam" id="TIGR02532">
    <property type="entry name" value="IV_pilin_GFxxxE"/>
    <property type="match status" value="1"/>
</dbReference>
<comment type="caution">
    <text evidence="2">The sequence shown here is derived from an EMBL/GenBank/DDBJ whole genome shotgun (WGS) entry which is preliminary data.</text>
</comment>
<reference evidence="2 3" key="1">
    <citation type="submission" date="2022-08" db="EMBL/GenBank/DDBJ databases">
        <title>Reclassification of Massilia species as members of the genera Telluria, Duganella, Pseudoduganella, Mokoshia gen. nov. and Zemynaea gen. nov. using orthogonal and non-orthogonal genome-based approaches.</title>
        <authorList>
            <person name="Bowman J.P."/>
        </authorList>
    </citation>
    <scope>NUCLEOTIDE SEQUENCE [LARGE SCALE GENOMIC DNA]</scope>
    <source>
        <strain evidence="2 3">JCM 31661</strain>
    </source>
</reference>
<gene>
    <name evidence="2" type="ORF">NX780_16130</name>
</gene>
<keyword evidence="3" id="KW-1185">Reference proteome</keyword>
<dbReference type="Proteomes" id="UP001206572">
    <property type="component" value="Unassembled WGS sequence"/>
</dbReference>
<dbReference type="InterPro" id="IPR032092">
    <property type="entry name" value="PilW"/>
</dbReference>
<evidence type="ECO:0000313" key="3">
    <source>
        <dbReference type="Proteomes" id="UP001206572"/>
    </source>
</evidence>
<dbReference type="Pfam" id="PF07963">
    <property type="entry name" value="N_methyl"/>
    <property type="match status" value="1"/>
</dbReference>
<keyword evidence="1" id="KW-0472">Membrane</keyword>
<dbReference type="EMBL" id="JANUHA010000011">
    <property type="protein sequence ID" value="MCS0597878.1"/>
    <property type="molecule type" value="Genomic_DNA"/>
</dbReference>
<evidence type="ECO:0000256" key="1">
    <source>
        <dbReference type="SAM" id="Phobius"/>
    </source>
</evidence>
<feature type="transmembrane region" description="Helical" evidence="1">
    <location>
        <begin position="12"/>
        <end position="33"/>
    </location>
</feature>
<evidence type="ECO:0000313" key="2">
    <source>
        <dbReference type="EMBL" id="MCS0597878.1"/>
    </source>
</evidence>
<proteinExistence type="predicted"/>
<keyword evidence="1" id="KW-1133">Transmembrane helix</keyword>
<dbReference type="Pfam" id="PF16074">
    <property type="entry name" value="PilW"/>
    <property type="match status" value="1"/>
</dbReference>
<dbReference type="InterPro" id="IPR012902">
    <property type="entry name" value="N_methyl_site"/>
</dbReference>
<sequence>MSIQRKDKGFSLVELMVSVVIGLLAVIFATRLMTDSQKNKEAALGGSDSMQNGMLAMFSISGDAEYAGFGINEPLIAGCDTVLTDSEEFQLAPVQRGGVTVRPLAAAVIENGGAGSDRLSLYAGSSPSGTGIMRLLQDYLGGTQLTVDRRPYGFTQGDVILVAPEKKGGKCSIAQISNDIDLVPAPPADQFVMIGGAGYRFNSGALGDQYRAGAARVFNLGPAASLALRTWSVERGFLRLSATDLAGSGQASQAVADNIVALKAQYGLDTRLGTAFEPETGMRVSTWSTDMIDADGDGVAAGAGDYTRIAALRIAVVARSKNPERPNAATGQCTATPALPTVFATLGADNGNTAPVQVEVAVAGDTVDWRCYRYRVFETIVPLRNAGWRPTSS</sequence>
<name>A0ABT2ANQ6_9BURK</name>
<keyword evidence="1" id="KW-0812">Transmembrane</keyword>
<accession>A0ABT2ANQ6</accession>
<protein>
    <submittedName>
        <fullName evidence="2">PilW family protein</fullName>
    </submittedName>
</protein>
<organism evidence="2 3">
    <name type="scientific">Massilia agri</name>
    <dbReference type="NCBI Taxonomy" id="1886785"/>
    <lineage>
        <taxon>Bacteria</taxon>
        <taxon>Pseudomonadati</taxon>
        <taxon>Pseudomonadota</taxon>
        <taxon>Betaproteobacteria</taxon>
        <taxon>Burkholderiales</taxon>
        <taxon>Oxalobacteraceae</taxon>
        <taxon>Telluria group</taxon>
        <taxon>Massilia</taxon>
    </lineage>
</organism>
<dbReference type="RefSeq" id="WP_258828899.1">
    <property type="nucleotide sequence ID" value="NZ_JANUHA010000011.1"/>
</dbReference>